<feature type="non-terminal residue" evidence="2">
    <location>
        <position position="63"/>
    </location>
</feature>
<reference evidence="2" key="1">
    <citation type="submission" date="2023-10" db="EMBL/GenBank/DDBJ databases">
        <authorList>
            <person name="Chen Y."/>
            <person name="Shah S."/>
            <person name="Dougan E. K."/>
            <person name="Thang M."/>
            <person name="Chan C."/>
        </authorList>
    </citation>
    <scope>NUCLEOTIDE SEQUENCE [LARGE SCALE GENOMIC DNA]</scope>
</reference>
<feature type="region of interest" description="Disordered" evidence="1">
    <location>
        <begin position="1"/>
        <end position="63"/>
    </location>
</feature>
<comment type="caution">
    <text evidence="2">The sequence shown here is derived from an EMBL/GenBank/DDBJ whole genome shotgun (WGS) entry which is preliminary data.</text>
</comment>
<gene>
    <name evidence="2" type="ORF">PCOR1329_LOCUS8413</name>
</gene>
<keyword evidence="3" id="KW-1185">Reference proteome</keyword>
<dbReference type="EMBL" id="CAUYUJ010002310">
    <property type="protein sequence ID" value="CAK0800199.1"/>
    <property type="molecule type" value="Genomic_DNA"/>
</dbReference>
<evidence type="ECO:0000313" key="2">
    <source>
        <dbReference type="EMBL" id="CAK0800199.1"/>
    </source>
</evidence>
<sequence>GVARRPRLRLGRRGAGRRPVPPRRPGPLGGRRVLRPRGGAGPQRRGCEVPVGGHPGLRCRAAA</sequence>
<evidence type="ECO:0000313" key="3">
    <source>
        <dbReference type="Proteomes" id="UP001189429"/>
    </source>
</evidence>
<feature type="compositionally biased region" description="Basic residues" evidence="1">
    <location>
        <begin position="1"/>
        <end position="16"/>
    </location>
</feature>
<proteinExistence type="predicted"/>
<evidence type="ECO:0000256" key="1">
    <source>
        <dbReference type="SAM" id="MobiDB-lite"/>
    </source>
</evidence>
<name>A0ABN9Q9W8_9DINO</name>
<accession>A0ABN9Q9W8</accession>
<protein>
    <submittedName>
        <fullName evidence="2">Uncharacterized protein</fullName>
    </submittedName>
</protein>
<organism evidence="2 3">
    <name type="scientific">Prorocentrum cordatum</name>
    <dbReference type="NCBI Taxonomy" id="2364126"/>
    <lineage>
        <taxon>Eukaryota</taxon>
        <taxon>Sar</taxon>
        <taxon>Alveolata</taxon>
        <taxon>Dinophyceae</taxon>
        <taxon>Prorocentrales</taxon>
        <taxon>Prorocentraceae</taxon>
        <taxon>Prorocentrum</taxon>
    </lineage>
</organism>
<feature type="non-terminal residue" evidence="2">
    <location>
        <position position="1"/>
    </location>
</feature>
<dbReference type="Proteomes" id="UP001189429">
    <property type="component" value="Unassembled WGS sequence"/>
</dbReference>